<feature type="compositionally biased region" description="Low complexity" evidence="1">
    <location>
        <begin position="69"/>
        <end position="80"/>
    </location>
</feature>
<feature type="compositionally biased region" description="Low complexity" evidence="1">
    <location>
        <begin position="271"/>
        <end position="283"/>
    </location>
</feature>
<organism evidence="2 3">
    <name type="scientific">Cytospora mali</name>
    <name type="common">Apple Valsa canker fungus</name>
    <name type="synonym">Valsa mali</name>
    <dbReference type="NCBI Taxonomy" id="578113"/>
    <lineage>
        <taxon>Eukaryota</taxon>
        <taxon>Fungi</taxon>
        <taxon>Dikarya</taxon>
        <taxon>Ascomycota</taxon>
        <taxon>Pezizomycotina</taxon>
        <taxon>Sordariomycetes</taxon>
        <taxon>Sordariomycetidae</taxon>
        <taxon>Diaporthales</taxon>
        <taxon>Cytosporaceae</taxon>
        <taxon>Cytospora</taxon>
    </lineage>
</organism>
<accession>A0A194VN45</accession>
<dbReference type="EMBL" id="CM003098">
    <property type="protein sequence ID" value="KUI65589.1"/>
    <property type="molecule type" value="Genomic_DNA"/>
</dbReference>
<evidence type="ECO:0000313" key="2">
    <source>
        <dbReference type="EMBL" id="KUI65589.1"/>
    </source>
</evidence>
<name>A0A194VN45_CYTMA</name>
<feature type="compositionally biased region" description="Polar residues" evidence="1">
    <location>
        <begin position="188"/>
        <end position="205"/>
    </location>
</feature>
<feature type="compositionally biased region" description="Basic and acidic residues" evidence="1">
    <location>
        <begin position="330"/>
        <end position="350"/>
    </location>
</feature>
<proteinExistence type="predicted"/>
<feature type="compositionally biased region" description="Acidic residues" evidence="1">
    <location>
        <begin position="284"/>
        <end position="293"/>
    </location>
</feature>
<evidence type="ECO:0000256" key="1">
    <source>
        <dbReference type="SAM" id="MobiDB-lite"/>
    </source>
</evidence>
<feature type="compositionally biased region" description="Low complexity" evidence="1">
    <location>
        <begin position="380"/>
        <end position="392"/>
    </location>
</feature>
<feature type="compositionally biased region" description="Low complexity" evidence="1">
    <location>
        <begin position="513"/>
        <end position="525"/>
    </location>
</feature>
<feature type="compositionally biased region" description="Polar residues" evidence="1">
    <location>
        <begin position="256"/>
        <end position="270"/>
    </location>
</feature>
<feature type="region of interest" description="Disordered" evidence="1">
    <location>
        <begin position="1"/>
        <end position="80"/>
    </location>
</feature>
<sequence>MPRPTRTRAAAAAAARRAREASSDAAIAPPAKTVVEPIRPDDASDNIYGLSDREMERQKKARAAPSDLSTTTAGRSTRSRAAVACNAADAKALEDSRQRRDAAMSILDNLTSTTNDMPEASEMVVSPVVEAGRNTHMDASSLLGPRGLAGAGAGGGNLSGLEINDSEIFGNLDSSFDNSLTGGRDESSSTGQQAGIRSADTSAFNVSVFKRQPRRRRQSSIVGRDDAPIRPSSREPTTPGLSSNFNLGNFKRRQRQPSILLSSAQKTMSVQRSRAASQASENAVESEGEEESFLPEAEGTPVRPSRGRPSAARLADEEDATETRSRKRKSTESHEVEAAKRQAVEAEELIHQSIEMDDASSSPPSILDRTPELDDDSILAPPASSSGSEGSPVMWPSLKNLGKKKYAPAASRPRKTPELDDDESDLSEPPSLTHSPNPKAATSGVKNKGKAAQRKESPKISTADLEALLPRRRRKVRRSGEGEEDEEAGSGQDIYDISSQSRASKKKTAQPLNGSSKANGAASAKQTAVPTRKTRHTYGSRVFDKENTVEGDSIQVSGESATPVDDSVFEADATTTSMDLGEELKAASKKFKEVDKWELEFEEVVESSSPLPEGR</sequence>
<feature type="region of interest" description="Disordered" evidence="1">
    <location>
        <begin position="179"/>
        <end position="568"/>
    </location>
</feature>
<keyword evidence="3" id="KW-1185">Reference proteome</keyword>
<protein>
    <submittedName>
        <fullName evidence="2">Uncharacterized protein</fullName>
    </submittedName>
</protein>
<gene>
    <name evidence="2" type="ORF">VM1G_00970</name>
</gene>
<feature type="compositionally biased region" description="Polar residues" evidence="1">
    <location>
        <begin position="234"/>
        <end position="247"/>
    </location>
</feature>
<evidence type="ECO:0000313" key="3">
    <source>
        <dbReference type="Proteomes" id="UP000078559"/>
    </source>
</evidence>
<dbReference type="OrthoDB" id="5423493at2759"/>
<dbReference type="AlphaFoldDB" id="A0A194VN45"/>
<dbReference type="Proteomes" id="UP000078559">
    <property type="component" value="Chromosome 1"/>
</dbReference>
<reference evidence="2" key="1">
    <citation type="submission" date="2014-12" db="EMBL/GenBank/DDBJ databases">
        <title>Genome Sequence of Valsa Canker Pathogens Uncovers a Specific Adaption of Colonization on Woody Bark.</title>
        <authorList>
            <person name="Yin Z."/>
            <person name="Liu H."/>
            <person name="Gao X."/>
            <person name="Li Z."/>
            <person name="Song N."/>
            <person name="Ke X."/>
            <person name="Dai Q."/>
            <person name="Wu Y."/>
            <person name="Sun Y."/>
            <person name="Xu J.-R."/>
            <person name="Kang Z.K."/>
            <person name="Wang L."/>
            <person name="Huang L."/>
        </authorList>
    </citation>
    <scope>NUCLEOTIDE SEQUENCE [LARGE SCALE GENOMIC DNA]</scope>
    <source>
        <strain evidence="2">03-8</strain>
    </source>
</reference>